<accession>A0ABP0PJZ9</accession>
<keyword evidence="2" id="KW-1185">Reference proteome</keyword>
<dbReference type="InterPro" id="IPR036691">
    <property type="entry name" value="Endo/exonu/phosph_ase_sf"/>
</dbReference>
<evidence type="ECO:0000313" key="1">
    <source>
        <dbReference type="EMBL" id="CAK9076051.1"/>
    </source>
</evidence>
<reference evidence="1 2" key="1">
    <citation type="submission" date="2024-02" db="EMBL/GenBank/DDBJ databases">
        <authorList>
            <person name="Chen Y."/>
            <person name="Shah S."/>
            <person name="Dougan E. K."/>
            <person name="Thang M."/>
            <person name="Chan C."/>
        </authorList>
    </citation>
    <scope>NUCLEOTIDE SEQUENCE [LARGE SCALE GENOMIC DNA]</scope>
</reference>
<dbReference type="SUPFAM" id="SSF56219">
    <property type="entry name" value="DNase I-like"/>
    <property type="match status" value="1"/>
</dbReference>
<dbReference type="PANTHER" id="PTHR14859">
    <property type="entry name" value="CALCOFLUOR WHITE HYPERSENSITIVE PROTEIN PRECURSOR"/>
    <property type="match status" value="1"/>
</dbReference>
<evidence type="ECO:0008006" key="3">
    <source>
        <dbReference type="Google" id="ProtNLM"/>
    </source>
</evidence>
<dbReference type="Proteomes" id="UP001642484">
    <property type="component" value="Unassembled WGS sequence"/>
</dbReference>
<sequence>MGGAGGKIYRSVSRVDLTASAIEEEQPVRSWYLQRAKLDGSLIGQVPEMRRLYREQLKTVQLPLPRAETSGSNEQMIRILQWNLNCLCGIDGQHPQSASEILKLVEQSTADILLFQEAPAGPAQTWWYEPWRSSFPFREMRRLEDQLRKMGYTTQLRSECFSQTLLCSIFRVREMQHLSLDIEHSFRYQMDEERNALHAVLHFGAKEDQSDDHIISVYATHFHHENFTLDAQGVRRSEASVLLKHAEHAKGPVLVASDFNQARRQDYDEEEWKVVAAGLASVKQPEDDGVHQLFTEHNFRCAYDVARQRNWPISKAPPFTHWTGTTVDYPYVRSSAKRTVDVDGVYLLSSSVSDHLPIVTDITLAPRKTTLNS</sequence>
<organism evidence="1 2">
    <name type="scientific">Durusdinium trenchii</name>
    <dbReference type="NCBI Taxonomy" id="1381693"/>
    <lineage>
        <taxon>Eukaryota</taxon>
        <taxon>Sar</taxon>
        <taxon>Alveolata</taxon>
        <taxon>Dinophyceae</taxon>
        <taxon>Suessiales</taxon>
        <taxon>Symbiodiniaceae</taxon>
        <taxon>Durusdinium</taxon>
    </lineage>
</organism>
<dbReference type="Gene3D" id="3.60.10.10">
    <property type="entry name" value="Endonuclease/exonuclease/phosphatase"/>
    <property type="match status" value="1"/>
</dbReference>
<protein>
    <recommendedName>
        <fullName evidence="3">Nocturnin</fullName>
    </recommendedName>
</protein>
<name>A0ABP0PJZ9_9DINO</name>
<dbReference type="InterPro" id="IPR051916">
    <property type="entry name" value="GPI-anchor_lipid_remodeler"/>
</dbReference>
<evidence type="ECO:0000313" key="2">
    <source>
        <dbReference type="Proteomes" id="UP001642484"/>
    </source>
</evidence>
<gene>
    <name evidence="1" type="ORF">CCMP2556_LOCUS37466</name>
</gene>
<dbReference type="PANTHER" id="PTHR14859:SF1">
    <property type="entry name" value="PGAP2-INTERACTING PROTEIN"/>
    <property type="match status" value="1"/>
</dbReference>
<comment type="caution">
    <text evidence="1">The sequence shown here is derived from an EMBL/GenBank/DDBJ whole genome shotgun (WGS) entry which is preliminary data.</text>
</comment>
<dbReference type="EMBL" id="CAXAMN010023239">
    <property type="protein sequence ID" value="CAK9076051.1"/>
    <property type="molecule type" value="Genomic_DNA"/>
</dbReference>
<proteinExistence type="predicted"/>